<organism evidence="2 3">
    <name type="scientific">Tanacetum coccineum</name>
    <dbReference type="NCBI Taxonomy" id="301880"/>
    <lineage>
        <taxon>Eukaryota</taxon>
        <taxon>Viridiplantae</taxon>
        <taxon>Streptophyta</taxon>
        <taxon>Embryophyta</taxon>
        <taxon>Tracheophyta</taxon>
        <taxon>Spermatophyta</taxon>
        <taxon>Magnoliopsida</taxon>
        <taxon>eudicotyledons</taxon>
        <taxon>Gunneridae</taxon>
        <taxon>Pentapetalae</taxon>
        <taxon>asterids</taxon>
        <taxon>campanulids</taxon>
        <taxon>Asterales</taxon>
        <taxon>Asteraceae</taxon>
        <taxon>Asteroideae</taxon>
        <taxon>Anthemideae</taxon>
        <taxon>Anthemidinae</taxon>
        <taxon>Tanacetum</taxon>
    </lineage>
</organism>
<reference evidence="2" key="1">
    <citation type="journal article" date="2022" name="Int. J. Mol. Sci.">
        <title>Draft Genome of Tanacetum Coccineum: Genomic Comparison of Closely Related Tanacetum-Family Plants.</title>
        <authorList>
            <person name="Yamashiro T."/>
            <person name="Shiraishi A."/>
            <person name="Nakayama K."/>
            <person name="Satake H."/>
        </authorList>
    </citation>
    <scope>NUCLEOTIDE SEQUENCE</scope>
</reference>
<feature type="region of interest" description="Disordered" evidence="1">
    <location>
        <begin position="1"/>
        <end position="153"/>
    </location>
</feature>
<evidence type="ECO:0008006" key="4">
    <source>
        <dbReference type="Google" id="ProtNLM"/>
    </source>
</evidence>
<evidence type="ECO:0000313" key="2">
    <source>
        <dbReference type="EMBL" id="GJT62345.1"/>
    </source>
</evidence>
<feature type="compositionally biased region" description="Basic and acidic residues" evidence="1">
    <location>
        <begin position="89"/>
        <end position="153"/>
    </location>
</feature>
<keyword evidence="3" id="KW-1185">Reference proteome</keyword>
<protein>
    <recommendedName>
        <fullName evidence="4">Octapeptide-repeat protein T2</fullName>
    </recommendedName>
</protein>
<evidence type="ECO:0000256" key="1">
    <source>
        <dbReference type="SAM" id="MobiDB-lite"/>
    </source>
</evidence>
<comment type="caution">
    <text evidence="2">The sequence shown here is derived from an EMBL/GenBank/DDBJ whole genome shotgun (WGS) entry which is preliminary data.</text>
</comment>
<accession>A0ABQ5FG98</accession>
<reference evidence="2" key="2">
    <citation type="submission" date="2022-01" db="EMBL/GenBank/DDBJ databases">
        <authorList>
            <person name="Yamashiro T."/>
            <person name="Shiraishi A."/>
            <person name="Satake H."/>
            <person name="Nakayama K."/>
        </authorList>
    </citation>
    <scope>NUCLEOTIDE SEQUENCE</scope>
</reference>
<gene>
    <name evidence="2" type="ORF">Tco_1005878</name>
</gene>
<dbReference type="Proteomes" id="UP001151760">
    <property type="component" value="Unassembled WGS sequence"/>
</dbReference>
<feature type="compositionally biased region" description="Basic and acidic residues" evidence="1">
    <location>
        <begin position="1"/>
        <end position="80"/>
    </location>
</feature>
<evidence type="ECO:0000313" key="3">
    <source>
        <dbReference type="Proteomes" id="UP001151760"/>
    </source>
</evidence>
<sequence length="195" mass="23074">MDWEFREAEKRGSDERTRGKGRVERREDERMSGGEERERRDKERRGRGEREREKKGISSSEIVERDSEIERAIGGRDSGEGTRIGTRWQRRERGVIKESEREGRGGRGRESAEGEGYGDEKDGIEKGRWGGGERDLREGGERGKEEERERCRENRVRERMERGMEGDILSDERRENERICSGRRGVERWMRRCLR</sequence>
<name>A0ABQ5FG98_9ASTR</name>
<dbReference type="EMBL" id="BQNB010017369">
    <property type="protein sequence ID" value="GJT62345.1"/>
    <property type="molecule type" value="Genomic_DNA"/>
</dbReference>
<proteinExistence type="predicted"/>